<accession>I0A0W9</accession>
<evidence type="ECO:0000313" key="3">
    <source>
        <dbReference type="EMBL" id="AFH42626.1"/>
    </source>
</evidence>
<dbReference type="InterPro" id="IPR001173">
    <property type="entry name" value="Glyco_trans_2-like"/>
</dbReference>
<dbReference type="CDD" id="cd00761">
    <property type="entry name" value="Glyco_tranf_GTA_type"/>
    <property type="match status" value="1"/>
</dbReference>
<keyword evidence="4" id="KW-1185">Reference proteome</keyword>
<dbReference type="Proteomes" id="UP000007391">
    <property type="component" value="Chromosome"/>
</dbReference>
<dbReference type="InterPro" id="IPR050834">
    <property type="entry name" value="Glycosyltransf_2"/>
</dbReference>
<dbReference type="PANTHER" id="PTHR43685:SF2">
    <property type="entry name" value="GLYCOSYLTRANSFERASE 2-LIKE DOMAIN-CONTAINING PROTEIN"/>
    <property type="match status" value="1"/>
</dbReference>
<dbReference type="Gene3D" id="3.90.550.10">
    <property type="entry name" value="Spore Coat Polysaccharide Biosynthesis Protein SpsA, Chain A"/>
    <property type="match status" value="1"/>
</dbReference>
<dbReference type="GO" id="GO:0016740">
    <property type="term" value="F:transferase activity"/>
    <property type="evidence" value="ECO:0007669"/>
    <property type="project" value="UniProtKB-KW"/>
</dbReference>
<reference evidence="4" key="1">
    <citation type="submission" date="2012-03" db="EMBL/GenBank/DDBJ databases">
        <title>Fervidicoccus fontis complete genome analysis confirms its distinct phylogenetic position and predicts its environmental function.</title>
        <authorList>
            <person name="Lebedinsky A.V."/>
            <person name="Mardanov A.V."/>
            <person name="Gumerov V.M."/>
            <person name="Beletsky A.V."/>
            <person name="Kublanov I.V."/>
            <person name="Perevalova A.A."/>
            <person name="Bonch-Osmolovskaya E.A."/>
            <person name="Ravin N.V."/>
            <person name="Skryabin K.G."/>
        </authorList>
    </citation>
    <scope>NUCLEOTIDE SEQUENCE [LARGE SCALE GENOMIC DNA]</scope>
    <source>
        <strain evidence="4">DSM 19380 / VKM B-2539 / Kam940</strain>
    </source>
</reference>
<feature type="transmembrane region" description="Helical" evidence="1">
    <location>
        <begin position="329"/>
        <end position="345"/>
    </location>
</feature>
<dbReference type="InterPro" id="IPR029044">
    <property type="entry name" value="Nucleotide-diphossugar_trans"/>
</dbReference>
<dbReference type="eggNOG" id="arCOG01385">
    <property type="taxonomic scope" value="Archaea"/>
</dbReference>
<dbReference type="HOGENOM" id="CLU_788951_0_0_2"/>
<dbReference type="SUPFAM" id="SSF53448">
    <property type="entry name" value="Nucleotide-diphospho-sugar transferases"/>
    <property type="match status" value="1"/>
</dbReference>
<evidence type="ECO:0000259" key="2">
    <source>
        <dbReference type="Pfam" id="PF00535"/>
    </source>
</evidence>
<organism evidence="3 4">
    <name type="scientific">Fervidicoccus fontis (strain DSM 19380 / JCM 18336 / VKM B-2539 / Kam940)</name>
    <dbReference type="NCBI Taxonomy" id="1163730"/>
    <lineage>
        <taxon>Archaea</taxon>
        <taxon>Thermoproteota</taxon>
        <taxon>Thermoprotei</taxon>
        <taxon>Fervidicoccales</taxon>
        <taxon>Fervidicoccaceae</taxon>
        <taxon>Fervidicoccus</taxon>
    </lineage>
</organism>
<feature type="transmembrane region" description="Helical" evidence="1">
    <location>
        <begin position="264"/>
        <end position="287"/>
    </location>
</feature>
<evidence type="ECO:0000313" key="4">
    <source>
        <dbReference type="Proteomes" id="UP000007391"/>
    </source>
</evidence>
<gene>
    <name evidence="3" type="ordered locus">FFONT_0636</name>
</gene>
<proteinExistence type="predicted"/>
<reference evidence="3 4" key="2">
    <citation type="journal article" date="2014" name="Extremophiles">
        <title>Analysis of the complete genome of Fervidococcus fontis confirms the distinct phylogenetic position of the order Fervidicoccales and suggests its environmental function.</title>
        <authorList>
            <person name="Lebedinsky A.V."/>
            <person name="Mardanov A.V."/>
            <person name="Kublanov I.V."/>
            <person name="Gumerov V.M."/>
            <person name="Beletsky A.V."/>
            <person name="Perevalova A.A."/>
            <person name="Bidzhieva S.Kh."/>
            <person name="Bonch-Osmolovskaya E.A."/>
            <person name="Skryabin K.G."/>
            <person name="Ravin N.V."/>
        </authorList>
    </citation>
    <scope>NUCLEOTIDE SEQUENCE [LARGE SCALE GENOMIC DNA]</scope>
    <source>
        <strain evidence="4">DSM 19380 / VKM B-2539 / Kam940</strain>
    </source>
</reference>
<dbReference type="Pfam" id="PF00535">
    <property type="entry name" value="Glycos_transf_2"/>
    <property type="match status" value="1"/>
</dbReference>
<dbReference type="KEGG" id="ffo:FFONT_0636"/>
<evidence type="ECO:0000256" key="1">
    <source>
        <dbReference type="SAM" id="Phobius"/>
    </source>
</evidence>
<keyword evidence="1" id="KW-0472">Membrane</keyword>
<protein>
    <submittedName>
        <fullName evidence="3">Glycosyltransferase, family 2</fullName>
    </submittedName>
</protein>
<dbReference type="STRING" id="1163730.FFONT_0636"/>
<dbReference type="AlphaFoldDB" id="I0A0W9"/>
<feature type="transmembrane region" description="Helical" evidence="1">
    <location>
        <begin position="299"/>
        <end position="317"/>
    </location>
</feature>
<sequence length="351" mass="40129">MITMCEKEASTCVSIVLTTYNDEDTISAVLNSIYTLGLDLNHIELIIVDGGSTDKTLSIINDFLSNNAIYFKRNLLIVHDKNYGISRARNDGIREARCPYVLILDSDIVLPSNALETMLQYLISERKTKKVVGVKPLIDTAPFIFKVIAQGKIHRKNLGACEAFLASTEILMKNMYDETMGPPHSSDEDIELGARLLKQGLEIHMLGFITAHHIKSPQSLYVTTTRSKKKYLIKILKIIRSYYTPYVKYGFKRYFKSLPILIKFSYILDMITYMTMIMIIALSVITISWHTQFSYCSGLLSIMFTSSIISSLIIKIIFELKGLFDYRTLHYIVLYAFLQSINRFLRMLSLI</sequence>
<keyword evidence="3" id="KW-0808">Transferase</keyword>
<dbReference type="EMBL" id="CP003423">
    <property type="protein sequence ID" value="AFH42626.1"/>
    <property type="molecule type" value="Genomic_DNA"/>
</dbReference>
<feature type="domain" description="Glycosyltransferase 2-like" evidence="2">
    <location>
        <begin position="14"/>
        <end position="127"/>
    </location>
</feature>
<dbReference type="PANTHER" id="PTHR43685">
    <property type="entry name" value="GLYCOSYLTRANSFERASE"/>
    <property type="match status" value="1"/>
</dbReference>
<name>I0A0W9_FERFK</name>
<keyword evidence="1" id="KW-0812">Transmembrane</keyword>
<keyword evidence="1" id="KW-1133">Transmembrane helix</keyword>
<dbReference type="InParanoid" id="I0A0W9"/>